<feature type="transmembrane region" description="Helical" evidence="1">
    <location>
        <begin position="44"/>
        <end position="62"/>
    </location>
</feature>
<evidence type="ECO:0000313" key="2">
    <source>
        <dbReference type="EMBL" id="CAG9318207.1"/>
    </source>
</evidence>
<gene>
    <name evidence="2" type="ORF">BSTOLATCC_MIC20687</name>
</gene>
<dbReference type="AlphaFoldDB" id="A0AAU9J2N4"/>
<keyword evidence="3" id="KW-1185">Reference proteome</keyword>
<keyword evidence="1" id="KW-0472">Membrane</keyword>
<proteinExistence type="predicted"/>
<comment type="caution">
    <text evidence="2">The sequence shown here is derived from an EMBL/GenBank/DDBJ whole genome shotgun (WGS) entry which is preliminary data.</text>
</comment>
<sequence>MSLNVKELQQKSRKKHKVLGFRHLLMKKKPWRIRYISDSLPKSWIRALACYIKMALMIWNVYLNKWGQKCRWIMKFWLSLGFISQATDIGFWHDLKRTAKSRFRTWTIKTP</sequence>
<protein>
    <submittedName>
        <fullName evidence="2">Uncharacterized protein</fullName>
    </submittedName>
</protein>
<reference evidence="2" key="1">
    <citation type="submission" date="2021-09" db="EMBL/GenBank/DDBJ databases">
        <authorList>
            <consortium name="AG Swart"/>
            <person name="Singh M."/>
            <person name="Singh A."/>
            <person name="Seah K."/>
            <person name="Emmerich C."/>
        </authorList>
    </citation>
    <scope>NUCLEOTIDE SEQUENCE</scope>
    <source>
        <strain evidence="2">ATCC30299</strain>
    </source>
</reference>
<accession>A0AAU9J2N4</accession>
<keyword evidence="1" id="KW-1133">Transmembrane helix</keyword>
<keyword evidence="1" id="KW-0812">Transmembrane</keyword>
<evidence type="ECO:0000256" key="1">
    <source>
        <dbReference type="SAM" id="Phobius"/>
    </source>
</evidence>
<evidence type="ECO:0000313" key="3">
    <source>
        <dbReference type="Proteomes" id="UP001162131"/>
    </source>
</evidence>
<organism evidence="2 3">
    <name type="scientific">Blepharisma stoltei</name>
    <dbReference type="NCBI Taxonomy" id="1481888"/>
    <lineage>
        <taxon>Eukaryota</taxon>
        <taxon>Sar</taxon>
        <taxon>Alveolata</taxon>
        <taxon>Ciliophora</taxon>
        <taxon>Postciliodesmatophora</taxon>
        <taxon>Heterotrichea</taxon>
        <taxon>Heterotrichida</taxon>
        <taxon>Blepharismidae</taxon>
        <taxon>Blepharisma</taxon>
    </lineage>
</organism>
<dbReference type="Proteomes" id="UP001162131">
    <property type="component" value="Unassembled WGS sequence"/>
</dbReference>
<dbReference type="EMBL" id="CAJZBQ010000020">
    <property type="protein sequence ID" value="CAG9318207.1"/>
    <property type="molecule type" value="Genomic_DNA"/>
</dbReference>
<name>A0AAU9J2N4_9CILI</name>